<protein>
    <submittedName>
        <fullName evidence="9">AI-2E family transporter</fullName>
    </submittedName>
</protein>
<keyword evidence="10" id="KW-1185">Reference proteome</keyword>
<evidence type="ECO:0000256" key="1">
    <source>
        <dbReference type="ARBA" id="ARBA00004651"/>
    </source>
</evidence>
<evidence type="ECO:0000313" key="10">
    <source>
        <dbReference type="Proteomes" id="UP001235343"/>
    </source>
</evidence>
<proteinExistence type="inferred from homology"/>
<evidence type="ECO:0000256" key="7">
    <source>
        <dbReference type="ARBA" id="ARBA00023136"/>
    </source>
</evidence>
<dbReference type="PANTHER" id="PTHR21716">
    <property type="entry name" value="TRANSMEMBRANE PROTEIN"/>
    <property type="match status" value="1"/>
</dbReference>
<feature type="transmembrane region" description="Helical" evidence="8">
    <location>
        <begin position="70"/>
        <end position="91"/>
    </location>
</feature>
<feature type="transmembrane region" description="Helical" evidence="8">
    <location>
        <begin position="241"/>
        <end position="270"/>
    </location>
</feature>
<evidence type="ECO:0000256" key="6">
    <source>
        <dbReference type="ARBA" id="ARBA00022989"/>
    </source>
</evidence>
<keyword evidence="3" id="KW-0813">Transport</keyword>
<keyword evidence="4" id="KW-1003">Cell membrane</keyword>
<feature type="transmembrane region" description="Helical" evidence="8">
    <location>
        <begin position="151"/>
        <end position="177"/>
    </location>
</feature>
<dbReference type="Proteomes" id="UP001235343">
    <property type="component" value="Unassembled WGS sequence"/>
</dbReference>
<keyword evidence="6 8" id="KW-1133">Transmembrane helix</keyword>
<feature type="transmembrane region" description="Helical" evidence="8">
    <location>
        <begin position="7"/>
        <end position="30"/>
    </location>
</feature>
<feature type="transmembrane region" description="Helical" evidence="8">
    <location>
        <begin position="36"/>
        <end position="58"/>
    </location>
</feature>
<keyword evidence="7 8" id="KW-0472">Membrane</keyword>
<evidence type="ECO:0000313" key="9">
    <source>
        <dbReference type="EMBL" id="MDL4842047.1"/>
    </source>
</evidence>
<name>A0ABT7L9X7_9BACI</name>
<feature type="transmembrane region" description="Helical" evidence="8">
    <location>
        <begin position="218"/>
        <end position="235"/>
    </location>
</feature>
<gene>
    <name evidence="9" type="ORF">QQS35_16535</name>
</gene>
<evidence type="ECO:0000256" key="5">
    <source>
        <dbReference type="ARBA" id="ARBA00022692"/>
    </source>
</evidence>
<comment type="caution">
    <text evidence="9">The sequence shown here is derived from an EMBL/GenBank/DDBJ whole genome shotgun (WGS) entry which is preliminary data.</text>
</comment>
<evidence type="ECO:0000256" key="2">
    <source>
        <dbReference type="ARBA" id="ARBA00009773"/>
    </source>
</evidence>
<reference evidence="9 10" key="1">
    <citation type="submission" date="2023-06" db="EMBL/GenBank/DDBJ databases">
        <title>Aquibacillus rhizosphaerae LR5S19.</title>
        <authorList>
            <person name="Sun J.-Q."/>
        </authorList>
    </citation>
    <scope>NUCLEOTIDE SEQUENCE [LARGE SCALE GENOMIC DNA]</scope>
    <source>
        <strain evidence="9 10">LR5S19</strain>
    </source>
</reference>
<sequence>MTNSKLFRGLVIAILIFALIYLISLTDFIFEPFWGYVGAIAFPLIAAGFIFYVTNPIVNLLERFKVHRILGIIIVFLLIILLGYFVTNFIAPIVQSQFSRLIDNMPKWVNSVEGIITYWQDNQNIIPPQLDDTIQGITDNLNAYVERMTTFIIGFFGQIFGFVFSFFLIPFFLFFMLKDGDRLVPFISKFLSKKKSDSFRELMTNINQTLSSFIQGQFIVSLCVAVMLYIGYLIIELQYSLTLALLSFIMNFIPFVGPFLSAIPAIIIAFFQDPMKAVWVIVIMIIAQQVEGNLISPNVMGRVLKLHPLTIITLILAAGSIAGFLGLLFIIPAYAVVKTIISHFYHEWLKKQPEGEKDIF</sequence>
<evidence type="ECO:0000256" key="4">
    <source>
        <dbReference type="ARBA" id="ARBA00022475"/>
    </source>
</evidence>
<dbReference type="EMBL" id="JASTZU010000052">
    <property type="protein sequence ID" value="MDL4842047.1"/>
    <property type="molecule type" value="Genomic_DNA"/>
</dbReference>
<keyword evidence="5 8" id="KW-0812">Transmembrane</keyword>
<evidence type="ECO:0000256" key="8">
    <source>
        <dbReference type="SAM" id="Phobius"/>
    </source>
</evidence>
<comment type="similarity">
    <text evidence="2">Belongs to the autoinducer-2 exporter (AI-2E) (TC 2.A.86) family.</text>
</comment>
<organism evidence="9 10">
    <name type="scientific">Aquibacillus rhizosphaerae</name>
    <dbReference type="NCBI Taxonomy" id="3051431"/>
    <lineage>
        <taxon>Bacteria</taxon>
        <taxon>Bacillati</taxon>
        <taxon>Bacillota</taxon>
        <taxon>Bacilli</taxon>
        <taxon>Bacillales</taxon>
        <taxon>Bacillaceae</taxon>
        <taxon>Aquibacillus</taxon>
    </lineage>
</organism>
<dbReference type="Pfam" id="PF01594">
    <property type="entry name" value="AI-2E_transport"/>
    <property type="match status" value="1"/>
</dbReference>
<dbReference type="PANTHER" id="PTHR21716:SF53">
    <property type="entry name" value="PERMEASE PERM-RELATED"/>
    <property type="match status" value="1"/>
</dbReference>
<accession>A0ABT7L9X7</accession>
<dbReference type="InterPro" id="IPR002549">
    <property type="entry name" value="AI-2E-like"/>
</dbReference>
<evidence type="ECO:0000256" key="3">
    <source>
        <dbReference type="ARBA" id="ARBA00022448"/>
    </source>
</evidence>
<comment type="subcellular location">
    <subcellularLocation>
        <location evidence="1">Cell membrane</location>
        <topology evidence="1">Multi-pass membrane protein</topology>
    </subcellularLocation>
</comment>
<feature type="transmembrane region" description="Helical" evidence="8">
    <location>
        <begin position="308"/>
        <end position="337"/>
    </location>
</feature>